<keyword evidence="4" id="KW-1133">Transmembrane helix</keyword>
<keyword evidence="7" id="KW-1185">Reference proteome</keyword>
<name>A0ABX1D4F1_9FLAO</name>
<comment type="similarity">
    <text evidence="1">Belongs to the glycosyltransferase 2 family.</text>
</comment>
<accession>A0ABX1D4F1</accession>
<keyword evidence="4" id="KW-0472">Membrane</keyword>
<evidence type="ECO:0000256" key="1">
    <source>
        <dbReference type="ARBA" id="ARBA00006739"/>
    </source>
</evidence>
<organism evidence="6 7">
    <name type="scientific">Salinimicrobium oceani</name>
    <dbReference type="NCBI Taxonomy" id="2722702"/>
    <lineage>
        <taxon>Bacteria</taxon>
        <taxon>Pseudomonadati</taxon>
        <taxon>Bacteroidota</taxon>
        <taxon>Flavobacteriia</taxon>
        <taxon>Flavobacteriales</taxon>
        <taxon>Flavobacteriaceae</taxon>
        <taxon>Salinimicrobium</taxon>
    </lineage>
</organism>
<evidence type="ECO:0000313" key="7">
    <source>
        <dbReference type="Proteomes" id="UP000703674"/>
    </source>
</evidence>
<evidence type="ECO:0000313" key="6">
    <source>
        <dbReference type="EMBL" id="NJW53426.1"/>
    </source>
</evidence>
<reference evidence="6 7" key="1">
    <citation type="submission" date="2020-03" db="EMBL/GenBank/DDBJ databases">
        <title>Salinimicrobium sp. nov, isolated from SCS.</title>
        <authorList>
            <person name="Cao W.R."/>
        </authorList>
    </citation>
    <scope>NUCLEOTIDE SEQUENCE [LARGE SCALE GENOMIC DNA]</scope>
    <source>
        <strain evidence="7">J15B91</strain>
    </source>
</reference>
<dbReference type="SUPFAM" id="SSF53448">
    <property type="entry name" value="Nucleotide-diphospho-sugar transferases"/>
    <property type="match status" value="1"/>
</dbReference>
<dbReference type="Gene3D" id="3.90.550.10">
    <property type="entry name" value="Spore Coat Polysaccharide Biosynthesis Protein SpsA, Chain A"/>
    <property type="match status" value="1"/>
</dbReference>
<evidence type="ECO:0000256" key="4">
    <source>
        <dbReference type="SAM" id="Phobius"/>
    </source>
</evidence>
<dbReference type="Proteomes" id="UP000703674">
    <property type="component" value="Unassembled WGS sequence"/>
</dbReference>
<keyword evidence="2" id="KW-0328">Glycosyltransferase</keyword>
<keyword evidence="4" id="KW-0812">Transmembrane</keyword>
<dbReference type="PANTHER" id="PTHR43179:SF12">
    <property type="entry name" value="GALACTOFURANOSYLTRANSFERASE GLFT2"/>
    <property type="match status" value="1"/>
</dbReference>
<evidence type="ECO:0000256" key="2">
    <source>
        <dbReference type="ARBA" id="ARBA00022676"/>
    </source>
</evidence>
<dbReference type="RefSeq" id="WP_168138521.1">
    <property type="nucleotide sequence ID" value="NZ_JAAVJR010000005.1"/>
</dbReference>
<comment type="caution">
    <text evidence="6">The sequence shown here is derived from an EMBL/GenBank/DDBJ whole genome shotgun (WGS) entry which is preliminary data.</text>
</comment>
<evidence type="ECO:0000256" key="3">
    <source>
        <dbReference type="ARBA" id="ARBA00022679"/>
    </source>
</evidence>
<feature type="domain" description="Glycosyltransferase 2-like" evidence="5">
    <location>
        <begin position="10"/>
        <end position="138"/>
    </location>
</feature>
<dbReference type="EMBL" id="JAAVJR010000005">
    <property type="protein sequence ID" value="NJW53426.1"/>
    <property type="molecule type" value="Genomic_DNA"/>
</dbReference>
<protein>
    <submittedName>
        <fullName evidence="6">Glycosyltransferase</fullName>
    </submittedName>
</protein>
<dbReference type="Pfam" id="PF00535">
    <property type="entry name" value="Glycos_transf_2"/>
    <property type="match status" value="1"/>
</dbReference>
<dbReference type="PANTHER" id="PTHR43179">
    <property type="entry name" value="RHAMNOSYLTRANSFERASE WBBL"/>
    <property type="match status" value="1"/>
</dbReference>
<keyword evidence="3" id="KW-0808">Transferase</keyword>
<proteinExistence type="inferred from homology"/>
<sequence length="306" mass="35378">MKSGFRFAAFVMTYERPDILINTLRQLQGQSLPPEIIIVVDNSDSNETSQLLDTLNFEKVNYLRVGYNSGPAGAAKIGLEKLTAMGYQWIYWGDDDDPPASEQDFEILFGGIEILQRKGVKLGIFGGKGGRLNRLTGRISSLSNKELKEAPYLDVDLVPGGQNMLVNAEVVKAGILPDERLFFGFEELDFCLKVKSAGFKIYIDADNWFRTRVRSGNVAKNYRWRDHSFGNREYLQREFYSTRNLLQIYYRHKFFFAFFYFLLKSIAKMVLGYRFGRNYGKKMFLSQWKALKAFVQQDFSRRLKPN</sequence>
<evidence type="ECO:0000259" key="5">
    <source>
        <dbReference type="Pfam" id="PF00535"/>
    </source>
</evidence>
<gene>
    <name evidence="6" type="ORF">HC175_10885</name>
</gene>
<dbReference type="InterPro" id="IPR001173">
    <property type="entry name" value="Glyco_trans_2-like"/>
</dbReference>
<feature type="transmembrane region" description="Helical" evidence="4">
    <location>
        <begin position="254"/>
        <end position="273"/>
    </location>
</feature>
<dbReference type="InterPro" id="IPR029044">
    <property type="entry name" value="Nucleotide-diphossugar_trans"/>
</dbReference>